<dbReference type="GO" id="GO:0030170">
    <property type="term" value="F:pyridoxal phosphate binding"/>
    <property type="evidence" value="ECO:0007669"/>
    <property type="project" value="InterPro"/>
</dbReference>
<dbReference type="EC" id="4.1.3.38" evidence="8"/>
<dbReference type="GO" id="GO:0005829">
    <property type="term" value="C:cytosol"/>
    <property type="evidence" value="ECO:0007669"/>
    <property type="project" value="TreeGrafter"/>
</dbReference>
<name>A0A840RC85_9NEIS</name>
<dbReference type="InterPro" id="IPR043131">
    <property type="entry name" value="BCAT-like_N"/>
</dbReference>
<dbReference type="Pfam" id="PF01063">
    <property type="entry name" value="Aminotran_4"/>
    <property type="match status" value="1"/>
</dbReference>
<dbReference type="GO" id="GO:0008153">
    <property type="term" value="P:4-aminobenzoate biosynthetic process"/>
    <property type="evidence" value="ECO:0007669"/>
    <property type="project" value="TreeGrafter"/>
</dbReference>
<comment type="subunit">
    <text evidence="3">Homodimer.</text>
</comment>
<sequence length="273" mass="29747">MRLINGLPAERLDLSDRAFQFGDGVFRTFYARDGKVPFLLRHLARLRADALALGIHAPDDATWLADLGRAVTGDATIKLILTRGETPRGYTYPADIQPNRIVQISPLAPPRAFAEGGARVRVCATRAGWQPRLAGIKHLNRLENVLARAEWQDPSIFEGLLLDRDDQVIEGCMSNILMLEDDQLITPVLDGAGVAGVMRDVAMTAAGQLGWPVAQDRISLPRLLVAQQVWLCNSLIGLVPVGQLAGVNLALDQRDAALRMATEIVASKESFSL</sequence>
<evidence type="ECO:0000313" key="11">
    <source>
        <dbReference type="Proteomes" id="UP000543030"/>
    </source>
</evidence>
<comment type="pathway">
    <text evidence="7">Cofactor biosynthesis; tetrahydrofolate biosynthesis; 4-aminobenzoate from chorismate: step 2/2.</text>
</comment>
<dbReference type="AlphaFoldDB" id="A0A840RC85"/>
<evidence type="ECO:0000256" key="5">
    <source>
        <dbReference type="ARBA" id="ARBA00022909"/>
    </source>
</evidence>
<evidence type="ECO:0000313" key="10">
    <source>
        <dbReference type="EMBL" id="MBB5191069.1"/>
    </source>
</evidence>
<dbReference type="Proteomes" id="UP000543030">
    <property type="component" value="Unassembled WGS sequence"/>
</dbReference>
<evidence type="ECO:0000256" key="9">
    <source>
        <dbReference type="ARBA" id="ARBA00049529"/>
    </source>
</evidence>
<evidence type="ECO:0000256" key="8">
    <source>
        <dbReference type="ARBA" id="ARBA00035676"/>
    </source>
</evidence>
<dbReference type="InterPro" id="IPR001544">
    <property type="entry name" value="Aminotrans_IV"/>
</dbReference>
<dbReference type="InterPro" id="IPR043132">
    <property type="entry name" value="BCAT-like_C"/>
</dbReference>
<dbReference type="FunFam" id="3.20.10.10:FF:000002">
    <property type="entry name" value="D-alanine aminotransferase"/>
    <property type="match status" value="1"/>
</dbReference>
<organism evidence="10 11">
    <name type="scientific">Silvimonas terrae</name>
    <dbReference type="NCBI Taxonomy" id="300266"/>
    <lineage>
        <taxon>Bacteria</taxon>
        <taxon>Pseudomonadati</taxon>
        <taxon>Pseudomonadota</taxon>
        <taxon>Betaproteobacteria</taxon>
        <taxon>Neisseriales</taxon>
        <taxon>Chitinibacteraceae</taxon>
        <taxon>Silvimonas</taxon>
    </lineage>
</organism>
<dbReference type="NCBIfam" id="TIGR03461">
    <property type="entry name" value="pabC_Proteo"/>
    <property type="match status" value="1"/>
</dbReference>
<comment type="similarity">
    <text evidence="2">Belongs to the class-IV pyridoxal-phosphate-dependent aminotransferase family.</text>
</comment>
<keyword evidence="11" id="KW-1185">Reference proteome</keyword>
<dbReference type="Gene3D" id="3.30.470.10">
    <property type="match status" value="1"/>
</dbReference>
<comment type="cofactor">
    <cofactor evidence="1">
        <name>pyridoxal 5'-phosphate</name>
        <dbReference type="ChEBI" id="CHEBI:597326"/>
    </cofactor>
</comment>
<evidence type="ECO:0000256" key="3">
    <source>
        <dbReference type="ARBA" id="ARBA00011738"/>
    </source>
</evidence>
<dbReference type="PANTHER" id="PTHR42743">
    <property type="entry name" value="AMINO-ACID AMINOTRANSFERASE"/>
    <property type="match status" value="1"/>
</dbReference>
<dbReference type="SUPFAM" id="SSF56752">
    <property type="entry name" value="D-aminoacid aminotransferase-like PLP-dependent enzymes"/>
    <property type="match status" value="1"/>
</dbReference>
<evidence type="ECO:0000256" key="6">
    <source>
        <dbReference type="ARBA" id="ARBA00023239"/>
    </source>
</evidence>
<dbReference type="InterPro" id="IPR036038">
    <property type="entry name" value="Aminotransferase-like"/>
</dbReference>
<reference evidence="10 11" key="1">
    <citation type="submission" date="2020-08" db="EMBL/GenBank/DDBJ databases">
        <title>Genomic Encyclopedia of Type Strains, Phase IV (KMG-IV): sequencing the most valuable type-strain genomes for metagenomic binning, comparative biology and taxonomic classification.</title>
        <authorList>
            <person name="Goeker M."/>
        </authorList>
    </citation>
    <scope>NUCLEOTIDE SEQUENCE [LARGE SCALE GENOMIC DNA]</scope>
    <source>
        <strain evidence="10 11">DSM 18233</strain>
    </source>
</reference>
<dbReference type="RefSeq" id="WP_184099646.1">
    <property type="nucleotide sequence ID" value="NZ_JACHHN010000003.1"/>
</dbReference>
<keyword evidence="4" id="KW-0663">Pyridoxal phosphate</keyword>
<dbReference type="GO" id="GO:0046656">
    <property type="term" value="P:folic acid biosynthetic process"/>
    <property type="evidence" value="ECO:0007669"/>
    <property type="project" value="UniProtKB-KW"/>
</dbReference>
<dbReference type="EMBL" id="JACHHN010000003">
    <property type="protein sequence ID" value="MBB5191069.1"/>
    <property type="molecule type" value="Genomic_DNA"/>
</dbReference>
<dbReference type="PANTHER" id="PTHR42743:SF2">
    <property type="entry name" value="AMINODEOXYCHORISMATE LYASE"/>
    <property type="match status" value="1"/>
</dbReference>
<accession>A0A840RC85</accession>
<evidence type="ECO:0000256" key="4">
    <source>
        <dbReference type="ARBA" id="ARBA00022898"/>
    </source>
</evidence>
<evidence type="ECO:0000256" key="2">
    <source>
        <dbReference type="ARBA" id="ARBA00009320"/>
    </source>
</evidence>
<comment type="catalytic activity">
    <reaction evidence="9">
        <text>4-amino-4-deoxychorismate = 4-aminobenzoate + pyruvate + H(+)</text>
        <dbReference type="Rhea" id="RHEA:16201"/>
        <dbReference type="ChEBI" id="CHEBI:15361"/>
        <dbReference type="ChEBI" id="CHEBI:15378"/>
        <dbReference type="ChEBI" id="CHEBI:17836"/>
        <dbReference type="ChEBI" id="CHEBI:58406"/>
        <dbReference type="EC" id="4.1.3.38"/>
    </reaction>
</comment>
<keyword evidence="6 10" id="KW-0456">Lyase</keyword>
<comment type="caution">
    <text evidence="10">The sequence shown here is derived from an EMBL/GenBank/DDBJ whole genome shotgun (WGS) entry which is preliminary data.</text>
</comment>
<dbReference type="Gene3D" id="3.20.10.10">
    <property type="entry name" value="D-amino Acid Aminotransferase, subunit A, domain 2"/>
    <property type="match status" value="1"/>
</dbReference>
<dbReference type="GO" id="GO:0008696">
    <property type="term" value="F:4-amino-4-deoxychorismate lyase activity"/>
    <property type="evidence" value="ECO:0007669"/>
    <property type="project" value="UniProtKB-EC"/>
</dbReference>
<dbReference type="InterPro" id="IPR017824">
    <property type="entry name" value="Aminodeoxychorismate_lyase_IV"/>
</dbReference>
<keyword evidence="5" id="KW-0289">Folate biosynthesis</keyword>
<protein>
    <recommendedName>
        <fullName evidence="8">aminodeoxychorismate lyase</fullName>
        <ecNumber evidence="8">4.1.3.38</ecNumber>
    </recommendedName>
</protein>
<evidence type="ECO:0000256" key="1">
    <source>
        <dbReference type="ARBA" id="ARBA00001933"/>
    </source>
</evidence>
<gene>
    <name evidence="10" type="ORF">HNQ50_001792</name>
</gene>
<dbReference type="InterPro" id="IPR050571">
    <property type="entry name" value="Class-IV_PLP-Dep_Aminotrnsfr"/>
</dbReference>
<evidence type="ECO:0000256" key="7">
    <source>
        <dbReference type="ARBA" id="ARBA00035633"/>
    </source>
</evidence>
<proteinExistence type="inferred from homology"/>